<reference evidence="1" key="1">
    <citation type="submission" date="2023-03" db="EMBL/GenBank/DDBJ databases">
        <title>Massive genome expansion in bonnet fungi (Mycena s.s.) driven by repeated elements and novel gene families across ecological guilds.</title>
        <authorList>
            <consortium name="Lawrence Berkeley National Laboratory"/>
            <person name="Harder C.B."/>
            <person name="Miyauchi S."/>
            <person name="Viragh M."/>
            <person name="Kuo A."/>
            <person name="Thoen E."/>
            <person name="Andreopoulos B."/>
            <person name="Lu D."/>
            <person name="Skrede I."/>
            <person name="Drula E."/>
            <person name="Henrissat B."/>
            <person name="Morin E."/>
            <person name="Kohler A."/>
            <person name="Barry K."/>
            <person name="LaButti K."/>
            <person name="Morin E."/>
            <person name="Salamov A."/>
            <person name="Lipzen A."/>
            <person name="Mereny Z."/>
            <person name="Hegedus B."/>
            <person name="Baldrian P."/>
            <person name="Stursova M."/>
            <person name="Weitz H."/>
            <person name="Taylor A."/>
            <person name="Grigoriev I.V."/>
            <person name="Nagy L.G."/>
            <person name="Martin F."/>
            <person name="Kauserud H."/>
        </authorList>
    </citation>
    <scope>NUCLEOTIDE SEQUENCE</scope>
    <source>
        <strain evidence="1">CBHHK067</strain>
    </source>
</reference>
<accession>A0AAD7D9E1</accession>
<sequence length="208" mass="23786">MSTDNSFVDGRTGFDSPLVHVILGGLHSSFWRGGKTPLAKIEIYQKIQQTSGLALECSRSVVYCARVRMKPEEHRRCMEHTPPMLTCSFNSQGGFVFFQPPKRLGLECRHQEWNLARFRMKSDEHRSAWNTRRPYKLIIGPVYRGGTGFDSSLVHLVYEPHSFWRGGKIPILDNEKIQHMHLERFADKVVSSSGDSRNVASRSGTYQD</sequence>
<comment type="caution">
    <text evidence="1">The sequence shown here is derived from an EMBL/GenBank/DDBJ whole genome shotgun (WGS) entry which is preliminary data.</text>
</comment>
<evidence type="ECO:0000313" key="1">
    <source>
        <dbReference type="EMBL" id="KAJ7686178.1"/>
    </source>
</evidence>
<proteinExistence type="predicted"/>
<protein>
    <submittedName>
        <fullName evidence="1">Uncharacterized protein</fullName>
    </submittedName>
</protein>
<dbReference type="Proteomes" id="UP001221757">
    <property type="component" value="Unassembled WGS sequence"/>
</dbReference>
<evidence type="ECO:0000313" key="2">
    <source>
        <dbReference type="Proteomes" id="UP001221757"/>
    </source>
</evidence>
<gene>
    <name evidence="1" type="ORF">B0H17DRAFT_1137042</name>
</gene>
<dbReference type="AlphaFoldDB" id="A0AAD7D9E1"/>
<dbReference type="EMBL" id="JARKIE010000098">
    <property type="protein sequence ID" value="KAJ7686178.1"/>
    <property type="molecule type" value="Genomic_DNA"/>
</dbReference>
<name>A0AAD7D9E1_MYCRO</name>
<organism evidence="1 2">
    <name type="scientific">Mycena rosella</name>
    <name type="common">Pink bonnet</name>
    <name type="synonym">Agaricus rosellus</name>
    <dbReference type="NCBI Taxonomy" id="1033263"/>
    <lineage>
        <taxon>Eukaryota</taxon>
        <taxon>Fungi</taxon>
        <taxon>Dikarya</taxon>
        <taxon>Basidiomycota</taxon>
        <taxon>Agaricomycotina</taxon>
        <taxon>Agaricomycetes</taxon>
        <taxon>Agaricomycetidae</taxon>
        <taxon>Agaricales</taxon>
        <taxon>Marasmiineae</taxon>
        <taxon>Mycenaceae</taxon>
        <taxon>Mycena</taxon>
    </lineage>
</organism>
<keyword evidence="2" id="KW-1185">Reference proteome</keyword>